<feature type="domain" description="Cytochrome C biogenesis protein transmembrane" evidence="7">
    <location>
        <begin position="7"/>
        <end position="208"/>
    </location>
</feature>
<evidence type="ECO:0000256" key="5">
    <source>
        <dbReference type="ARBA" id="ARBA00023136"/>
    </source>
</evidence>
<keyword evidence="5 6" id="KW-0472">Membrane</keyword>
<dbReference type="Pfam" id="PF02683">
    <property type="entry name" value="DsbD_TM"/>
    <property type="match status" value="1"/>
</dbReference>
<evidence type="ECO:0000256" key="4">
    <source>
        <dbReference type="ARBA" id="ARBA00022989"/>
    </source>
</evidence>
<organism evidence="8 9">
    <name type="scientific">Cyanomargarita calcarea GSE-NOS-MK-12-04C</name>
    <dbReference type="NCBI Taxonomy" id="2839659"/>
    <lineage>
        <taxon>Bacteria</taxon>
        <taxon>Bacillati</taxon>
        <taxon>Cyanobacteriota</taxon>
        <taxon>Cyanophyceae</taxon>
        <taxon>Nostocales</taxon>
        <taxon>Cyanomargaritaceae</taxon>
        <taxon>Cyanomargarita</taxon>
    </lineage>
</organism>
<sequence length="229" mass="24366">MTNSISIGLALLGGVLTVLSPCILPILPVLMGRSLQSHTYGPVALVGGLVGGFALFGSLLGVTASWFTSLANILRNFAVALLLFLGWVAIFPTWSYRLFSYFPLSNWIKEPVRIGLLGEFWLGTQLGLLWTPCAGPVLGSILVLAAVKHQAVSAFGLLLVYGIGAALPLLAIAYGGRVLSRRLLDIRKHSAALHRFGGVAIVATAIAILLGWDVQVQLWLAPLFPNLSL</sequence>
<dbReference type="PANTHER" id="PTHR31272">
    <property type="entry name" value="CYTOCHROME C-TYPE BIOGENESIS PROTEIN HI_1454-RELATED"/>
    <property type="match status" value="1"/>
</dbReference>
<evidence type="ECO:0000256" key="6">
    <source>
        <dbReference type="SAM" id="Phobius"/>
    </source>
</evidence>
<evidence type="ECO:0000256" key="1">
    <source>
        <dbReference type="ARBA" id="ARBA00004141"/>
    </source>
</evidence>
<reference evidence="8" key="2">
    <citation type="journal article" date="2022" name="Microbiol. Resour. Announc.">
        <title>Metagenome Sequencing to Explore Phylogenomics of Terrestrial Cyanobacteria.</title>
        <authorList>
            <person name="Ward R.D."/>
            <person name="Stajich J.E."/>
            <person name="Johansen J.R."/>
            <person name="Huntemann M."/>
            <person name="Clum A."/>
            <person name="Foster B."/>
            <person name="Foster B."/>
            <person name="Roux S."/>
            <person name="Palaniappan K."/>
            <person name="Varghese N."/>
            <person name="Mukherjee S."/>
            <person name="Reddy T.B.K."/>
            <person name="Daum C."/>
            <person name="Copeland A."/>
            <person name="Chen I.A."/>
            <person name="Ivanova N.N."/>
            <person name="Kyrpides N.C."/>
            <person name="Shapiro N."/>
            <person name="Eloe-Fadrosh E.A."/>
            <person name="Pietrasiak N."/>
        </authorList>
    </citation>
    <scope>NUCLEOTIDE SEQUENCE</scope>
    <source>
        <strain evidence="8">GSE-NOS-MK-12-04C</strain>
    </source>
</reference>
<reference evidence="8" key="1">
    <citation type="submission" date="2021-05" db="EMBL/GenBank/DDBJ databases">
        <authorList>
            <person name="Pietrasiak N."/>
            <person name="Ward R."/>
            <person name="Stajich J.E."/>
            <person name="Kurbessoian T."/>
        </authorList>
    </citation>
    <scope>NUCLEOTIDE SEQUENCE</scope>
    <source>
        <strain evidence="8">GSE-NOS-MK-12-04C</strain>
    </source>
</reference>
<feature type="transmembrane region" description="Helical" evidence="6">
    <location>
        <begin position="196"/>
        <end position="220"/>
    </location>
</feature>
<dbReference type="Proteomes" id="UP000729701">
    <property type="component" value="Unassembled WGS sequence"/>
</dbReference>
<dbReference type="PANTHER" id="PTHR31272:SF9">
    <property type="entry name" value="BLL1027 PROTEIN"/>
    <property type="match status" value="1"/>
</dbReference>
<dbReference type="GO" id="GO:0017004">
    <property type="term" value="P:cytochrome complex assembly"/>
    <property type="evidence" value="ECO:0007669"/>
    <property type="project" value="InterPro"/>
</dbReference>
<comment type="subcellular location">
    <subcellularLocation>
        <location evidence="1">Membrane</location>
        <topology evidence="1">Multi-pass membrane protein</topology>
    </subcellularLocation>
</comment>
<dbReference type="EMBL" id="JAHHGZ010000046">
    <property type="protein sequence ID" value="MBW4671491.1"/>
    <property type="molecule type" value="Genomic_DNA"/>
</dbReference>
<feature type="transmembrane region" description="Helical" evidence="6">
    <location>
        <begin position="6"/>
        <end position="31"/>
    </location>
</feature>
<comment type="caution">
    <text evidence="8">The sequence shown here is derived from an EMBL/GenBank/DDBJ whole genome shotgun (WGS) entry which is preliminary data.</text>
</comment>
<evidence type="ECO:0000256" key="2">
    <source>
        <dbReference type="ARBA" id="ARBA00006143"/>
    </source>
</evidence>
<evidence type="ECO:0000259" key="7">
    <source>
        <dbReference type="Pfam" id="PF02683"/>
    </source>
</evidence>
<name>A0A951QTJ0_9CYAN</name>
<evidence type="ECO:0000256" key="3">
    <source>
        <dbReference type="ARBA" id="ARBA00022692"/>
    </source>
</evidence>
<dbReference type="GO" id="GO:0016020">
    <property type="term" value="C:membrane"/>
    <property type="evidence" value="ECO:0007669"/>
    <property type="project" value="UniProtKB-SubCell"/>
</dbReference>
<comment type="similarity">
    <text evidence="2">Belongs to the DsbD family.</text>
</comment>
<keyword evidence="4 6" id="KW-1133">Transmembrane helix</keyword>
<dbReference type="InterPro" id="IPR051790">
    <property type="entry name" value="Cytochrome_c-biogenesis_DsbD"/>
</dbReference>
<feature type="transmembrane region" description="Helical" evidence="6">
    <location>
        <begin position="120"/>
        <end position="147"/>
    </location>
</feature>
<accession>A0A951QTJ0</accession>
<keyword evidence="3 6" id="KW-0812">Transmembrane</keyword>
<feature type="transmembrane region" description="Helical" evidence="6">
    <location>
        <begin position="43"/>
        <end position="67"/>
    </location>
</feature>
<feature type="transmembrane region" description="Helical" evidence="6">
    <location>
        <begin position="153"/>
        <end position="175"/>
    </location>
</feature>
<protein>
    <submittedName>
        <fullName evidence="8">Cytochrome c biogenesis CcdA family protein</fullName>
    </submittedName>
</protein>
<feature type="transmembrane region" description="Helical" evidence="6">
    <location>
        <begin position="73"/>
        <end position="99"/>
    </location>
</feature>
<evidence type="ECO:0000313" key="9">
    <source>
        <dbReference type="Proteomes" id="UP000729701"/>
    </source>
</evidence>
<dbReference type="InterPro" id="IPR003834">
    <property type="entry name" value="Cyt_c_assmbl_TM_dom"/>
</dbReference>
<dbReference type="AlphaFoldDB" id="A0A951QTJ0"/>
<gene>
    <name evidence="8" type="ORF">KME60_29725</name>
</gene>
<proteinExistence type="inferred from homology"/>
<evidence type="ECO:0000313" key="8">
    <source>
        <dbReference type="EMBL" id="MBW4671491.1"/>
    </source>
</evidence>